<evidence type="ECO:0000313" key="5">
    <source>
        <dbReference type="EMBL" id="CAF3031239.1"/>
    </source>
</evidence>
<organism evidence="5 6">
    <name type="scientific">Lepeophtheirus salmonis</name>
    <name type="common">Salmon louse</name>
    <name type="synonym">Caligus salmonis</name>
    <dbReference type="NCBI Taxonomy" id="72036"/>
    <lineage>
        <taxon>Eukaryota</taxon>
        <taxon>Metazoa</taxon>
        <taxon>Ecdysozoa</taxon>
        <taxon>Arthropoda</taxon>
        <taxon>Crustacea</taxon>
        <taxon>Multicrustacea</taxon>
        <taxon>Hexanauplia</taxon>
        <taxon>Copepoda</taxon>
        <taxon>Siphonostomatoida</taxon>
        <taxon>Caligidae</taxon>
        <taxon>Lepeophtheirus</taxon>
    </lineage>
</organism>
<dbReference type="EMBL" id="HG994587">
    <property type="protein sequence ID" value="CAF3031239.1"/>
    <property type="molecule type" value="Genomic_DNA"/>
</dbReference>
<feature type="domain" description="DUF908" evidence="3">
    <location>
        <begin position="158"/>
        <end position="297"/>
    </location>
</feature>
<feature type="compositionally biased region" description="Basic and acidic residues" evidence="2">
    <location>
        <begin position="11"/>
        <end position="24"/>
    </location>
</feature>
<dbReference type="OrthoDB" id="8068875at2759"/>
<evidence type="ECO:0000256" key="1">
    <source>
        <dbReference type="ARBA" id="ARBA00022679"/>
    </source>
</evidence>
<dbReference type="GO" id="GO:0061630">
    <property type="term" value="F:ubiquitin protein ligase activity"/>
    <property type="evidence" value="ECO:0007669"/>
    <property type="project" value="UniProtKB-EC"/>
</dbReference>
<dbReference type="Proteomes" id="UP000675881">
    <property type="component" value="Chromosome 8"/>
</dbReference>
<feature type="compositionally biased region" description="Basic residues" evidence="2">
    <location>
        <begin position="1"/>
        <end position="10"/>
    </location>
</feature>
<dbReference type="GO" id="GO:0005634">
    <property type="term" value="C:nucleus"/>
    <property type="evidence" value="ECO:0007669"/>
    <property type="project" value="TreeGrafter"/>
</dbReference>
<sequence>MRTKKKKKKEREKSKRKGENKEHTPLILISVEEEEEEIRDPKENYIKIRHLIKWKCEKGTVGSSDDAAFARMKIDRSKLKKSSSEVPSDCKALIDRLRSTSGDDESFLRELKGIETWTYGKCELLHWIDVLDLADRVLESACSASGWTLKVDGSGSLKELVLWTLHFTTLLIEHSFSRHLYSSMEHLTALLASSDLDVVLAVLNLLYMFSKRSNFITRLSPEKRGGLLTRLNHLAASWGGKDNGFGLKACCTEAALSTFPPTATTLHFEFYADKNTLNKKNITVIHLENVDTHPSTPGKIMEELLETYPVPEEKRMLLFTYLRLAHSFSNYAKRLKCVQARLQALSVLIYSNQLSDNVQSLLYSGLLEELVEVLEMKGDHLMEIKAAALKSLTSIIHLDRNPNFPKLNTIIDVTGASSYHASYEAGGEALVSCGMMESLLKVIQWPSTELDHITFVTRAVRVIDLITNLDMQSFQTHSGLSSFIVRLELEVEHCREQQPFEIHVGSARQDAMAVDEEFLMDTSDGPTMPLESTNSSTTSITNPPDYSAAKTGLTCLPQRAALLKSMLNFLKKATDVVTAYVFQEPSLLSSLQDKGLTDVVLHALLVKDVPATREVLGSLPNVFSALCLNNRGLDAFVACKPFERLFKVLLSPVLFNCHAKEEEFRSYGYGFKSRKCCGRTNATPAFT</sequence>
<dbReference type="EC" id="2.3.2.26" evidence="5"/>
<evidence type="ECO:0000256" key="2">
    <source>
        <dbReference type="SAM" id="MobiDB-lite"/>
    </source>
</evidence>
<name>A0A7R8D858_LEPSM</name>
<dbReference type="Pfam" id="PF06012">
    <property type="entry name" value="DUF908"/>
    <property type="match status" value="1"/>
</dbReference>
<evidence type="ECO:0000313" key="6">
    <source>
        <dbReference type="Proteomes" id="UP000675881"/>
    </source>
</evidence>
<reference evidence="5" key="1">
    <citation type="submission" date="2021-02" db="EMBL/GenBank/DDBJ databases">
        <authorList>
            <person name="Bekaert M."/>
        </authorList>
    </citation>
    <scope>NUCLEOTIDE SEQUENCE</scope>
    <source>
        <strain evidence="5">IoA-00</strain>
    </source>
</reference>
<feature type="region of interest" description="Disordered" evidence="2">
    <location>
        <begin position="1"/>
        <end position="24"/>
    </location>
</feature>
<dbReference type="InterPro" id="IPR016024">
    <property type="entry name" value="ARM-type_fold"/>
</dbReference>
<keyword evidence="5" id="KW-0012">Acyltransferase</keyword>
<keyword evidence="1 5" id="KW-0808">Transferase</keyword>
<dbReference type="InterPro" id="IPR050409">
    <property type="entry name" value="E3_ubiq-protein_ligase"/>
</dbReference>
<gene>
    <name evidence="5" type="ORF">LSAA_14283</name>
</gene>
<dbReference type="PANTHER" id="PTHR11254">
    <property type="entry name" value="HECT DOMAIN UBIQUITIN-PROTEIN LIGASE"/>
    <property type="match status" value="1"/>
</dbReference>
<dbReference type="InterPro" id="IPR010314">
    <property type="entry name" value="E3_Ub_ligase_DUF913"/>
</dbReference>
<dbReference type="GO" id="GO:0000209">
    <property type="term" value="P:protein polyubiquitination"/>
    <property type="evidence" value="ECO:0007669"/>
    <property type="project" value="TreeGrafter"/>
</dbReference>
<proteinExistence type="predicted"/>
<dbReference type="SUPFAM" id="SSF48371">
    <property type="entry name" value="ARM repeat"/>
    <property type="match status" value="1"/>
</dbReference>
<feature type="domain" description="DUF913" evidence="4">
    <location>
        <begin position="573"/>
        <end position="663"/>
    </location>
</feature>
<evidence type="ECO:0000259" key="4">
    <source>
        <dbReference type="Pfam" id="PF06025"/>
    </source>
</evidence>
<dbReference type="GO" id="GO:0005737">
    <property type="term" value="C:cytoplasm"/>
    <property type="evidence" value="ECO:0007669"/>
    <property type="project" value="TreeGrafter"/>
</dbReference>
<protein>
    <submittedName>
        <fullName evidence="5">HUWE1</fullName>
        <ecNumber evidence="5">2.3.2.26</ecNumber>
    </submittedName>
</protein>
<dbReference type="Pfam" id="PF06025">
    <property type="entry name" value="DUF913"/>
    <property type="match status" value="1"/>
</dbReference>
<dbReference type="PANTHER" id="PTHR11254:SF67">
    <property type="entry name" value="E3 UBIQUITIN-PROTEIN LIGASE HUWE1"/>
    <property type="match status" value="1"/>
</dbReference>
<accession>A0A7R8D858</accession>
<dbReference type="AlphaFoldDB" id="A0A7R8D858"/>
<keyword evidence="6" id="KW-1185">Reference proteome</keyword>
<dbReference type="InterPro" id="IPR010309">
    <property type="entry name" value="E3_Ub_ligase_DUF908"/>
</dbReference>
<evidence type="ECO:0000259" key="3">
    <source>
        <dbReference type="Pfam" id="PF06012"/>
    </source>
</evidence>
<dbReference type="GO" id="GO:0006511">
    <property type="term" value="P:ubiquitin-dependent protein catabolic process"/>
    <property type="evidence" value="ECO:0007669"/>
    <property type="project" value="TreeGrafter"/>
</dbReference>